<keyword evidence="2" id="KW-1185">Reference proteome</keyword>
<evidence type="ECO:0000313" key="2">
    <source>
        <dbReference type="Proteomes" id="UP000326198"/>
    </source>
</evidence>
<gene>
    <name evidence="1" type="ORF">BDV26DRAFT_87968</name>
</gene>
<reference evidence="1 2" key="1">
    <citation type="submission" date="2019-04" db="EMBL/GenBank/DDBJ databases">
        <title>Friends and foes A comparative genomics studyof 23 Aspergillus species from section Flavi.</title>
        <authorList>
            <consortium name="DOE Joint Genome Institute"/>
            <person name="Kjaerbolling I."/>
            <person name="Vesth T."/>
            <person name="Frisvad J.C."/>
            <person name="Nybo J.L."/>
            <person name="Theobald S."/>
            <person name="Kildgaard S."/>
            <person name="Isbrandt T."/>
            <person name="Kuo A."/>
            <person name="Sato A."/>
            <person name="Lyhne E.K."/>
            <person name="Kogle M.E."/>
            <person name="Wiebenga A."/>
            <person name="Kun R.S."/>
            <person name="Lubbers R.J."/>
            <person name="Makela M.R."/>
            <person name="Barry K."/>
            <person name="Chovatia M."/>
            <person name="Clum A."/>
            <person name="Daum C."/>
            <person name="Haridas S."/>
            <person name="He G."/>
            <person name="LaButti K."/>
            <person name="Lipzen A."/>
            <person name="Mondo S."/>
            <person name="Riley R."/>
            <person name="Salamov A."/>
            <person name="Simmons B.A."/>
            <person name="Magnuson J.K."/>
            <person name="Henrissat B."/>
            <person name="Mortensen U.H."/>
            <person name="Larsen T.O."/>
            <person name="Devries R.P."/>
            <person name="Grigoriev I.V."/>
            <person name="Machida M."/>
            <person name="Baker S.E."/>
            <person name="Andersen M.R."/>
        </authorList>
    </citation>
    <scope>NUCLEOTIDE SEQUENCE [LARGE SCALE GENOMIC DNA]</scope>
    <source>
        <strain evidence="1 2">IBT 29228</strain>
    </source>
</reference>
<proteinExistence type="predicted"/>
<sequence>MELSEPLKNLRKFARSGRLARRRKRLSARPLRNVSVLLLPRLRKPTKLMLLALAIQRRPVNPLPTLAVSVLNFPQSGISPLTARCLVSMELPAVEWFIRATDRWPILQTTLTRLTARAVKYISNKTNRPATRNRYPTSLSSLSLNILITNSPNRVSPPPDLIL</sequence>
<evidence type="ECO:0000313" key="1">
    <source>
        <dbReference type="EMBL" id="KAE8372719.1"/>
    </source>
</evidence>
<name>A0A5N7AUM9_9EURO</name>
<dbReference type="EMBL" id="ML736344">
    <property type="protein sequence ID" value="KAE8372719.1"/>
    <property type="molecule type" value="Genomic_DNA"/>
</dbReference>
<accession>A0A5N7AUM9</accession>
<dbReference type="AlphaFoldDB" id="A0A5N7AUM9"/>
<organism evidence="1 2">
    <name type="scientific">Aspergillus bertholletiae</name>
    <dbReference type="NCBI Taxonomy" id="1226010"/>
    <lineage>
        <taxon>Eukaryota</taxon>
        <taxon>Fungi</taxon>
        <taxon>Dikarya</taxon>
        <taxon>Ascomycota</taxon>
        <taxon>Pezizomycotina</taxon>
        <taxon>Eurotiomycetes</taxon>
        <taxon>Eurotiomycetidae</taxon>
        <taxon>Eurotiales</taxon>
        <taxon>Aspergillaceae</taxon>
        <taxon>Aspergillus</taxon>
        <taxon>Aspergillus subgen. Circumdati</taxon>
    </lineage>
</organism>
<protein>
    <submittedName>
        <fullName evidence="1">Uncharacterized protein</fullName>
    </submittedName>
</protein>
<dbReference type="Proteomes" id="UP000326198">
    <property type="component" value="Unassembled WGS sequence"/>
</dbReference>